<gene>
    <name evidence="1" type="ORF">OSB1V03_LOCUS16728</name>
</gene>
<sequence>MKVLVDLNGCENYSIRIDRTDSAVVLPFNQVYNEIRKQIKHNITSNTHIFEIFDKDFCEYCVITSDNYVIEDLSRLRVRPKTVNNESIGLGINRDLNIGHKYSHKIQYEKNELNLSENNINKCEDSITDYENREETDGSIAGDSCSQSVYTNSEINSDTLWAPKPQSPTPPLPSKLPQKLARNVIKKFNAENGIKVVDSDDSTGLIIKFPAVTTPAIDLTSHRVRYCFDNIITNAGYFVQQPTQLPTTGTPSVGNEGQNVTHFSSFIQTSKPLSTPIPSPLAPGSHPSAPINYLDVEFNSDTFATTASSPHMAYITFTACVGTVWVTGMLFMLAEYRAIIRLMHILKTNICGNDSDVIVKHMSKSGFNDWNYEKCLNYFYNALKLYKKTLANCPNRETAATVYPLFNTMHSFVPYFLMTAKDFTKLNELKRLFDEKCGECHTIFNPNCSTAPIATNWTDNGSDCNHTLNLPLNNSVDPTRGKEQNPIDYLGLPLTGKQFTVNTSSPHLPYVTVIIKVKGVWFRTGHFGAANHLALNLLLQLVDKHRPTDGRPMTDTEWARVANNMPSIKDPNKPDVVFDPKLCQNYLQNALDLYKKILHECPNMDRAGIAFPMFHTFHIFNTASVVSDAECREIQRLRELFSKKCKTDPYIVEVNVSALPVPSQTPNDSGLWPKSCPNTCEVDAFRKACANITRDDFDAFTHLCLCVDEAVKTLGPFEENRELFWSHVWQLMLESGYGSLDKSTCRLMFTQHVGQYYKT</sequence>
<keyword evidence="2" id="KW-1185">Reference proteome</keyword>
<proteinExistence type="predicted"/>
<reference evidence="1" key="1">
    <citation type="submission" date="2020-11" db="EMBL/GenBank/DDBJ databases">
        <authorList>
            <person name="Tran Van P."/>
        </authorList>
    </citation>
    <scope>NUCLEOTIDE SEQUENCE</scope>
</reference>
<dbReference type="Proteomes" id="UP000759131">
    <property type="component" value="Unassembled WGS sequence"/>
</dbReference>
<evidence type="ECO:0000313" key="2">
    <source>
        <dbReference type="Proteomes" id="UP000759131"/>
    </source>
</evidence>
<feature type="non-terminal residue" evidence="1">
    <location>
        <position position="1"/>
    </location>
</feature>
<accession>A0A7R9Q9Q7</accession>
<organism evidence="1">
    <name type="scientific">Medioppia subpectinata</name>
    <dbReference type="NCBI Taxonomy" id="1979941"/>
    <lineage>
        <taxon>Eukaryota</taxon>
        <taxon>Metazoa</taxon>
        <taxon>Ecdysozoa</taxon>
        <taxon>Arthropoda</taxon>
        <taxon>Chelicerata</taxon>
        <taxon>Arachnida</taxon>
        <taxon>Acari</taxon>
        <taxon>Acariformes</taxon>
        <taxon>Sarcoptiformes</taxon>
        <taxon>Oribatida</taxon>
        <taxon>Brachypylina</taxon>
        <taxon>Oppioidea</taxon>
        <taxon>Oppiidae</taxon>
        <taxon>Medioppia</taxon>
    </lineage>
</organism>
<dbReference type="EMBL" id="OC873577">
    <property type="protein sequence ID" value="CAD7636733.1"/>
    <property type="molecule type" value="Genomic_DNA"/>
</dbReference>
<name>A0A7R9Q9Q7_9ACAR</name>
<evidence type="ECO:0000313" key="1">
    <source>
        <dbReference type="EMBL" id="CAD7636733.1"/>
    </source>
</evidence>
<protein>
    <submittedName>
        <fullName evidence="1">Uncharacterized protein</fullName>
    </submittedName>
</protein>
<dbReference type="EMBL" id="CAJPIZ010019002">
    <property type="protein sequence ID" value="CAG2116771.1"/>
    <property type="molecule type" value="Genomic_DNA"/>
</dbReference>
<dbReference type="OrthoDB" id="6534347at2759"/>
<dbReference type="AlphaFoldDB" id="A0A7R9Q9Q7"/>